<dbReference type="InterPro" id="IPR050343">
    <property type="entry name" value="RsuA_PseudoU_synthase"/>
</dbReference>
<keyword evidence="12" id="KW-1185">Reference proteome</keyword>
<dbReference type="AlphaFoldDB" id="Q1YGD7"/>
<evidence type="ECO:0000259" key="9">
    <source>
        <dbReference type="Pfam" id="PF00849"/>
    </source>
</evidence>
<dbReference type="InterPro" id="IPR018496">
    <property type="entry name" value="PsdUridine_synth_RsuA/RluB_CS"/>
</dbReference>
<proteinExistence type="inferred from homology"/>
<dbReference type="InterPro" id="IPR006145">
    <property type="entry name" value="PsdUridine_synth_RsuA/RluA"/>
</dbReference>
<evidence type="ECO:0000256" key="8">
    <source>
        <dbReference type="RuleBase" id="RU003887"/>
    </source>
</evidence>
<dbReference type="InterPro" id="IPR020103">
    <property type="entry name" value="PsdUridine_synth_cat_dom_sf"/>
</dbReference>
<dbReference type="SUPFAM" id="SSF55174">
    <property type="entry name" value="Alpha-L RNA-binding motif"/>
    <property type="match status" value="1"/>
</dbReference>
<evidence type="ECO:0000256" key="2">
    <source>
        <dbReference type="ARBA" id="ARBA00008348"/>
    </source>
</evidence>
<sequence>MTKTPTSRLDRLLANMGYASRREIQMLARNGRIQLDGAAFHDADKRIALTPDLETRLVVDGEALDPLPGFALMLHKPLGVTCSHKEAGPLVYDLLPQRWRRRDPAISTVGRLDKETSGLLLMTDDGKLLHRIISPKRHVAKRYRVHLARSMTGDEAALFAAGTLMLEGEEKPLAPAELEVVGPQEALLEVHEGRYHQVRRMFAATGNHVEALHRESVGGLSLPADLAPGAIRRLDDADLAAIFDGGRRSDG</sequence>
<dbReference type="RefSeq" id="WP_009210708.1">
    <property type="nucleotide sequence ID" value="NZ_BBWP01000008.1"/>
</dbReference>
<dbReference type="Pfam" id="PF01479">
    <property type="entry name" value="S4"/>
    <property type="match status" value="1"/>
</dbReference>
<dbReference type="InterPro" id="IPR000748">
    <property type="entry name" value="PsdUridine_synth_RsuA/RluB/E/F"/>
</dbReference>
<accession>Q1YGD7</accession>
<dbReference type="InterPro" id="IPR020094">
    <property type="entry name" value="TruA/RsuA/RluB/E/F_N"/>
</dbReference>
<dbReference type="GO" id="GO:0160136">
    <property type="term" value="F:16S rRNA pseudouridine(516) synthase activity"/>
    <property type="evidence" value="ECO:0007669"/>
    <property type="project" value="UniProtKB-EC"/>
</dbReference>
<reference evidence="11 12" key="1">
    <citation type="journal article" date="2008" name="Appl. Environ. Microbiol.">
        <title>Genomic insights into Mn(II) oxidation by the marine alphaproteobacterium Aurantimonas sp. strain SI85-9A1.</title>
        <authorList>
            <person name="Dick G.J."/>
            <person name="Podell S."/>
            <person name="Johnson H.A."/>
            <person name="Rivera-Espinoza Y."/>
            <person name="Bernier-Latmani R."/>
            <person name="McCarthy J.K."/>
            <person name="Torpey J.W."/>
            <person name="Clement B.G."/>
            <person name="Gaasterland T."/>
            <person name="Tebo B.M."/>
        </authorList>
    </citation>
    <scope>NUCLEOTIDE SEQUENCE [LARGE SCALE GENOMIC DNA]</scope>
    <source>
        <strain evidence="11 12">SI85-9A1</strain>
    </source>
</reference>
<dbReference type="PROSITE" id="PS01149">
    <property type="entry name" value="PSI_RSU"/>
    <property type="match status" value="1"/>
</dbReference>
<dbReference type="OrthoDB" id="9807213at2"/>
<dbReference type="CDD" id="cd00165">
    <property type="entry name" value="S4"/>
    <property type="match status" value="1"/>
</dbReference>
<dbReference type="Gene3D" id="3.10.290.10">
    <property type="entry name" value="RNA-binding S4 domain"/>
    <property type="match status" value="1"/>
</dbReference>
<evidence type="ECO:0000256" key="4">
    <source>
        <dbReference type="ARBA" id="ARBA00023235"/>
    </source>
</evidence>
<dbReference type="SUPFAM" id="SSF55120">
    <property type="entry name" value="Pseudouridine synthase"/>
    <property type="match status" value="1"/>
</dbReference>
<evidence type="ECO:0000256" key="1">
    <source>
        <dbReference type="ARBA" id="ARBA00000073"/>
    </source>
</evidence>
<comment type="caution">
    <text evidence="11">The sequence shown here is derived from an EMBL/GenBank/DDBJ whole genome shotgun (WGS) entry which is preliminary data.</text>
</comment>
<dbReference type="GO" id="GO:0003723">
    <property type="term" value="F:RNA binding"/>
    <property type="evidence" value="ECO:0007669"/>
    <property type="project" value="UniProtKB-KW"/>
</dbReference>
<organism evidence="11 12">
    <name type="scientific">Aurantimonas manganoxydans (strain ATCC BAA-1229 / DSM 21871 / SI85-9A1)</name>
    <dbReference type="NCBI Taxonomy" id="287752"/>
    <lineage>
        <taxon>Bacteria</taxon>
        <taxon>Pseudomonadati</taxon>
        <taxon>Pseudomonadota</taxon>
        <taxon>Alphaproteobacteria</taxon>
        <taxon>Hyphomicrobiales</taxon>
        <taxon>Aurantimonadaceae</taxon>
        <taxon>Aurantimonas</taxon>
    </lineage>
</organism>
<dbReference type="BioCyc" id="AURANTIMONAS:SI859A1_02889-MONOMER"/>
<dbReference type="EMBL" id="AAPJ01000005">
    <property type="protein sequence ID" value="EAS49288.1"/>
    <property type="molecule type" value="Genomic_DNA"/>
</dbReference>
<dbReference type="CDD" id="cd02553">
    <property type="entry name" value="PseudoU_synth_RsuA"/>
    <property type="match status" value="1"/>
</dbReference>
<dbReference type="EC" id="5.4.99.-" evidence="8"/>
<comment type="function">
    <text evidence="6">Responsible for synthesis of pseudouridine from uracil-516 in 16S ribosomal RNA.</text>
</comment>
<dbReference type="InterPro" id="IPR036986">
    <property type="entry name" value="S4_RNA-bd_sf"/>
</dbReference>
<comment type="catalytic activity">
    <reaction evidence="1">
        <text>a uridine in RNA = a pseudouridine in RNA</text>
        <dbReference type="Rhea" id="RHEA:48348"/>
        <dbReference type="Rhea" id="RHEA-COMP:12068"/>
        <dbReference type="Rhea" id="RHEA-COMP:12069"/>
        <dbReference type="ChEBI" id="CHEBI:65314"/>
        <dbReference type="ChEBI" id="CHEBI:65315"/>
    </reaction>
</comment>
<protein>
    <recommendedName>
        <fullName evidence="8">Pseudouridine synthase</fullName>
        <ecNumber evidence="8">5.4.99.-</ecNumber>
    </recommendedName>
</protein>
<dbReference type="NCBIfam" id="TIGR00093">
    <property type="entry name" value="pseudouridine synthase"/>
    <property type="match status" value="1"/>
</dbReference>
<feature type="domain" description="RNA-binding S4" evidence="10">
    <location>
        <begin position="8"/>
        <end position="37"/>
    </location>
</feature>
<name>Q1YGD7_AURMS</name>
<dbReference type="InterPro" id="IPR002942">
    <property type="entry name" value="S4_RNA-bd"/>
</dbReference>
<dbReference type="GO" id="GO:0000455">
    <property type="term" value="P:enzyme-directed rRNA pseudouridine synthesis"/>
    <property type="evidence" value="ECO:0007669"/>
    <property type="project" value="UniProtKB-ARBA"/>
</dbReference>
<evidence type="ECO:0000313" key="11">
    <source>
        <dbReference type="EMBL" id="EAS49288.1"/>
    </source>
</evidence>
<comment type="catalytic activity">
    <reaction evidence="5">
        <text>uridine(516) in 16S rRNA = pseudouridine(516) in 16S rRNA</text>
        <dbReference type="Rhea" id="RHEA:38867"/>
        <dbReference type="Rhea" id="RHEA-COMP:10089"/>
        <dbReference type="Rhea" id="RHEA-COMP:10090"/>
        <dbReference type="ChEBI" id="CHEBI:65314"/>
        <dbReference type="ChEBI" id="CHEBI:65315"/>
        <dbReference type="EC" id="5.4.99.19"/>
    </reaction>
</comment>
<keyword evidence="4 8" id="KW-0413">Isomerase</keyword>
<dbReference type="PROSITE" id="PS50889">
    <property type="entry name" value="S4"/>
    <property type="match status" value="1"/>
</dbReference>
<comment type="similarity">
    <text evidence="2 8">Belongs to the pseudouridine synthase RsuA family.</text>
</comment>
<feature type="domain" description="Pseudouridine synthase RsuA/RluA-like" evidence="9">
    <location>
        <begin position="72"/>
        <end position="204"/>
    </location>
</feature>
<dbReference type="HOGENOM" id="CLU_024979_1_2_5"/>
<dbReference type="PANTHER" id="PTHR47683:SF4">
    <property type="entry name" value="PSEUDOURIDINE SYNTHASE"/>
    <property type="match status" value="1"/>
</dbReference>
<evidence type="ECO:0000256" key="6">
    <source>
        <dbReference type="ARBA" id="ARBA00037590"/>
    </source>
</evidence>
<evidence type="ECO:0000256" key="5">
    <source>
        <dbReference type="ARBA" id="ARBA00036749"/>
    </source>
</evidence>
<dbReference type="Gene3D" id="3.30.70.1560">
    <property type="entry name" value="Alpha-L RNA-binding motif"/>
    <property type="match status" value="1"/>
</dbReference>
<dbReference type="InterPro" id="IPR042092">
    <property type="entry name" value="PsdUridine_s_RsuA/RluB/E/F_cat"/>
</dbReference>
<evidence type="ECO:0000313" key="12">
    <source>
        <dbReference type="Proteomes" id="UP000000321"/>
    </source>
</evidence>
<keyword evidence="3 7" id="KW-0694">RNA-binding</keyword>
<dbReference type="Pfam" id="PF00849">
    <property type="entry name" value="PseudoU_synth_2"/>
    <property type="match status" value="1"/>
</dbReference>
<evidence type="ECO:0000256" key="3">
    <source>
        <dbReference type="ARBA" id="ARBA00022884"/>
    </source>
</evidence>
<dbReference type="PANTHER" id="PTHR47683">
    <property type="entry name" value="PSEUDOURIDINE SYNTHASE FAMILY PROTEIN-RELATED"/>
    <property type="match status" value="1"/>
</dbReference>
<dbReference type="Gene3D" id="3.30.70.580">
    <property type="entry name" value="Pseudouridine synthase I, catalytic domain, N-terminal subdomain"/>
    <property type="match status" value="1"/>
</dbReference>
<dbReference type="Proteomes" id="UP000000321">
    <property type="component" value="Unassembled WGS sequence"/>
</dbReference>
<gene>
    <name evidence="11" type="ORF">SI859A1_02889</name>
</gene>
<evidence type="ECO:0000259" key="10">
    <source>
        <dbReference type="Pfam" id="PF01479"/>
    </source>
</evidence>
<evidence type="ECO:0000256" key="7">
    <source>
        <dbReference type="PROSITE-ProRule" id="PRU00182"/>
    </source>
</evidence>